<dbReference type="Proteomes" id="UP000252884">
    <property type="component" value="Unassembled WGS sequence"/>
</dbReference>
<keyword evidence="6" id="KW-1185">Reference proteome</keyword>
<feature type="signal peptide" evidence="3">
    <location>
        <begin position="1"/>
        <end position="22"/>
    </location>
</feature>
<sequence>MKHTTIAWILAASAAACAPAWAQSPAAKPAAASKTVAADVGPAVRHHAVLVSAAYDDALAGAQALQAAIHAFLGKPSQEGLDAARKAWLQAREFYGQTEAFRFYGGPIDSDDGPEGRINAWPMDESYVDYVVDAPDAGIINNRKVQIGKKQLSSLNERDGEENIATGWHAIEFLLWGQDLSETGPGARPFSDFVDGGKPNADRRRQYLRVVTDLLVDDLGSVARAWAPNQARNYRARFERGGMESVRKMLVGLGSLSRGELAGERLEVALASQDQEDEHSCFSDNTNRDAVANATGIQNVWLGQFKRRDGSQLQGPGLRDLVAARDAAVAERTTKQIATSVAAAEAIPAPFDQAIKVGNPGRAKIQATIDSLTQQSKDIVDAASALGITKLTLVQP</sequence>
<comment type="subcellular location">
    <subcellularLocation>
        <location evidence="1">Cell envelope</location>
    </subcellularLocation>
</comment>
<dbReference type="GO" id="GO:0030313">
    <property type="term" value="C:cell envelope"/>
    <property type="evidence" value="ECO:0007669"/>
    <property type="project" value="UniProtKB-SubCell"/>
</dbReference>
<dbReference type="RefSeq" id="WP_114468285.1">
    <property type="nucleotide sequence ID" value="NZ_QPJK01000003.1"/>
</dbReference>
<dbReference type="AlphaFoldDB" id="A0A368Y0I4"/>
<evidence type="ECO:0000313" key="5">
    <source>
        <dbReference type="EMBL" id="RCW72906.1"/>
    </source>
</evidence>
<evidence type="ECO:0000256" key="3">
    <source>
        <dbReference type="SAM" id="SignalP"/>
    </source>
</evidence>
<dbReference type="InterPro" id="IPR018976">
    <property type="entry name" value="Imelysin-like"/>
</dbReference>
<dbReference type="PROSITE" id="PS51257">
    <property type="entry name" value="PROKAR_LIPOPROTEIN"/>
    <property type="match status" value="1"/>
</dbReference>
<dbReference type="CDD" id="cd14657">
    <property type="entry name" value="Imelysin_IrpA-like"/>
    <property type="match status" value="1"/>
</dbReference>
<proteinExistence type="predicted"/>
<evidence type="ECO:0000313" key="6">
    <source>
        <dbReference type="Proteomes" id="UP000252884"/>
    </source>
</evidence>
<dbReference type="InterPro" id="IPR038352">
    <property type="entry name" value="Imelysin_sf"/>
</dbReference>
<feature type="domain" description="Imelysin-like" evidence="4">
    <location>
        <begin position="52"/>
        <end position="377"/>
    </location>
</feature>
<feature type="chain" id="PRO_5016628666" evidence="3">
    <location>
        <begin position="23"/>
        <end position="396"/>
    </location>
</feature>
<accession>A0A368Y0I4</accession>
<evidence type="ECO:0000256" key="2">
    <source>
        <dbReference type="ARBA" id="ARBA00022729"/>
    </source>
</evidence>
<gene>
    <name evidence="5" type="ORF">DES41_103514</name>
</gene>
<dbReference type="Pfam" id="PF09375">
    <property type="entry name" value="Peptidase_M75"/>
    <property type="match status" value="1"/>
</dbReference>
<dbReference type="EMBL" id="QPJK01000003">
    <property type="protein sequence ID" value="RCW72906.1"/>
    <property type="molecule type" value="Genomic_DNA"/>
</dbReference>
<evidence type="ECO:0000259" key="4">
    <source>
        <dbReference type="Pfam" id="PF09375"/>
    </source>
</evidence>
<evidence type="ECO:0000256" key="1">
    <source>
        <dbReference type="ARBA" id="ARBA00004196"/>
    </source>
</evidence>
<reference evidence="5 6" key="1">
    <citation type="submission" date="2018-07" db="EMBL/GenBank/DDBJ databases">
        <title>Genomic Encyclopedia of Type Strains, Phase IV (KMG-IV): sequencing the most valuable type-strain genomes for metagenomic binning, comparative biology and taxonomic classification.</title>
        <authorList>
            <person name="Goeker M."/>
        </authorList>
    </citation>
    <scope>NUCLEOTIDE SEQUENCE [LARGE SCALE GENOMIC DNA]</scope>
    <source>
        <strain evidence="5 6">DSM 21634</strain>
    </source>
</reference>
<keyword evidence="2 3" id="KW-0732">Signal</keyword>
<protein>
    <submittedName>
        <fullName evidence="5">Putative iron-regulated protein</fullName>
    </submittedName>
</protein>
<name>A0A368Y0I4_9BURK</name>
<dbReference type="Gene3D" id="1.20.1420.20">
    <property type="entry name" value="M75 peptidase, HXXE motif"/>
    <property type="match status" value="1"/>
</dbReference>
<organism evidence="5 6">
    <name type="scientific">Pseudorhodoferax soli</name>
    <dbReference type="NCBI Taxonomy" id="545864"/>
    <lineage>
        <taxon>Bacteria</taxon>
        <taxon>Pseudomonadati</taxon>
        <taxon>Pseudomonadota</taxon>
        <taxon>Betaproteobacteria</taxon>
        <taxon>Burkholderiales</taxon>
        <taxon>Comamonadaceae</taxon>
    </lineage>
</organism>
<dbReference type="OrthoDB" id="9764688at2"/>
<comment type="caution">
    <text evidence="5">The sequence shown here is derived from an EMBL/GenBank/DDBJ whole genome shotgun (WGS) entry which is preliminary data.</text>
</comment>